<dbReference type="PANTHER" id="PTHR31412">
    <property type="entry name" value="ZINC METALLOPROTEASE EGY1"/>
    <property type="match status" value="1"/>
</dbReference>
<feature type="transmembrane region" description="Helical" evidence="10">
    <location>
        <begin position="95"/>
        <end position="118"/>
    </location>
</feature>
<feature type="transmembrane region" description="Helical" evidence="10">
    <location>
        <begin position="130"/>
        <end position="151"/>
    </location>
</feature>
<evidence type="ECO:0000256" key="5">
    <source>
        <dbReference type="ARBA" id="ARBA00022692"/>
    </source>
</evidence>
<feature type="domain" description="Peptidase M50" evidence="11">
    <location>
        <begin position="36"/>
        <end position="204"/>
    </location>
</feature>
<keyword evidence="13" id="KW-1185">Reference proteome</keyword>
<dbReference type="Proteomes" id="UP000540989">
    <property type="component" value="Unassembled WGS sequence"/>
</dbReference>
<dbReference type="GO" id="GO:0006508">
    <property type="term" value="P:proteolysis"/>
    <property type="evidence" value="ECO:0007669"/>
    <property type="project" value="UniProtKB-KW"/>
</dbReference>
<dbReference type="EMBL" id="JACHIP010000003">
    <property type="protein sequence ID" value="MBB5057585.1"/>
    <property type="molecule type" value="Genomic_DNA"/>
</dbReference>
<comment type="similarity">
    <text evidence="3">Belongs to the peptidase M50B family.</text>
</comment>
<comment type="caution">
    <text evidence="12">The sequence shown here is derived from an EMBL/GenBank/DDBJ whole genome shotgun (WGS) entry which is preliminary data.</text>
</comment>
<proteinExistence type="inferred from homology"/>
<keyword evidence="4 12" id="KW-0645">Protease</keyword>
<sequence>MFDFQNGQPPLTSTVDLIPFAWAWHHLRLVTEGLPFSLTLFAIFGAHRLGHYFARRLLGTSYALGGAVPAATSYTEDFGNFGRRRSRPNSRAETIAIGAAGPVAGFVVAVAATCYGLTHSASIDAHANVSLLRISAPALIGILRSTMLASYPDIPPVLQMLPHPVLVAAWSGLLLTALTLIPAGRLDGGHILYALSPRLHRIISACSIGAVLYLGTVEWIGWLFLALVLVQPSTKYFRSRDRTPLSVEWLVVVPLCLAIFLLTVSTQPITGMSLTRVLLRIHRGF</sequence>
<evidence type="ECO:0000313" key="12">
    <source>
        <dbReference type="EMBL" id="MBB5057585.1"/>
    </source>
</evidence>
<evidence type="ECO:0000256" key="7">
    <source>
        <dbReference type="ARBA" id="ARBA00022946"/>
    </source>
</evidence>
<evidence type="ECO:0000313" key="13">
    <source>
        <dbReference type="Proteomes" id="UP000540989"/>
    </source>
</evidence>
<feature type="transmembrane region" description="Helical" evidence="10">
    <location>
        <begin position="202"/>
        <end position="229"/>
    </location>
</feature>
<feature type="transmembrane region" description="Helical" evidence="10">
    <location>
        <begin position="249"/>
        <end position="279"/>
    </location>
</feature>
<accession>A0A7W7ZCX5</accession>
<dbReference type="RefSeq" id="WP_184216604.1">
    <property type="nucleotide sequence ID" value="NZ_JACHIP010000003.1"/>
</dbReference>
<evidence type="ECO:0000256" key="9">
    <source>
        <dbReference type="ARBA" id="ARBA00023136"/>
    </source>
</evidence>
<keyword evidence="5 10" id="KW-0812">Transmembrane</keyword>
<evidence type="ECO:0000256" key="3">
    <source>
        <dbReference type="ARBA" id="ARBA00007931"/>
    </source>
</evidence>
<evidence type="ECO:0000256" key="1">
    <source>
        <dbReference type="ARBA" id="ARBA00001947"/>
    </source>
</evidence>
<name>A0A7W7ZCX5_9BACT</name>
<keyword evidence="8 10" id="KW-1133">Transmembrane helix</keyword>
<gene>
    <name evidence="12" type="ORF">HDF16_002291</name>
</gene>
<evidence type="ECO:0000256" key="2">
    <source>
        <dbReference type="ARBA" id="ARBA00004141"/>
    </source>
</evidence>
<evidence type="ECO:0000256" key="6">
    <source>
        <dbReference type="ARBA" id="ARBA00022801"/>
    </source>
</evidence>
<dbReference type="InterPro" id="IPR044838">
    <property type="entry name" value="EGY1-like"/>
</dbReference>
<feature type="transmembrane region" description="Helical" evidence="10">
    <location>
        <begin position="57"/>
        <end position="75"/>
    </location>
</feature>
<evidence type="ECO:0000256" key="4">
    <source>
        <dbReference type="ARBA" id="ARBA00022670"/>
    </source>
</evidence>
<organism evidence="12 13">
    <name type="scientific">Granulicella aggregans</name>
    <dbReference type="NCBI Taxonomy" id="474949"/>
    <lineage>
        <taxon>Bacteria</taxon>
        <taxon>Pseudomonadati</taxon>
        <taxon>Acidobacteriota</taxon>
        <taxon>Terriglobia</taxon>
        <taxon>Terriglobales</taxon>
        <taxon>Acidobacteriaceae</taxon>
        <taxon>Granulicella</taxon>
    </lineage>
</organism>
<evidence type="ECO:0000256" key="10">
    <source>
        <dbReference type="SAM" id="Phobius"/>
    </source>
</evidence>
<comment type="subcellular location">
    <subcellularLocation>
        <location evidence="2">Membrane</location>
        <topology evidence="2">Multi-pass membrane protein</topology>
    </subcellularLocation>
</comment>
<protein>
    <submittedName>
        <fullName evidence="12">Membrane-associated protease RseP (Regulator of RpoE activity)</fullName>
    </submittedName>
</protein>
<keyword evidence="9 10" id="KW-0472">Membrane</keyword>
<comment type="cofactor">
    <cofactor evidence="1">
        <name>Zn(2+)</name>
        <dbReference type="ChEBI" id="CHEBI:29105"/>
    </cofactor>
</comment>
<feature type="transmembrane region" description="Helical" evidence="10">
    <location>
        <begin position="163"/>
        <end position="181"/>
    </location>
</feature>
<dbReference type="AlphaFoldDB" id="A0A7W7ZCX5"/>
<keyword evidence="6" id="KW-0378">Hydrolase</keyword>
<dbReference type="Pfam" id="PF02163">
    <property type="entry name" value="Peptidase_M50"/>
    <property type="match status" value="1"/>
</dbReference>
<evidence type="ECO:0000259" key="11">
    <source>
        <dbReference type="Pfam" id="PF02163"/>
    </source>
</evidence>
<keyword evidence="7" id="KW-0809">Transit peptide</keyword>
<dbReference type="PANTHER" id="PTHR31412:SF0">
    <property type="entry name" value="ZINC METALLOPROTEASE EGY1, CHLOROPLASTIC-RELATED"/>
    <property type="match status" value="1"/>
</dbReference>
<dbReference type="GO" id="GO:0016020">
    <property type="term" value="C:membrane"/>
    <property type="evidence" value="ECO:0007669"/>
    <property type="project" value="UniProtKB-SubCell"/>
</dbReference>
<dbReference type="GO" id="GO:0008233">
    <property type="term" value="F:peptidase activity"/>
    <property type="evidence" value="ECO:0007669"/>
    <property type="project" value="UniProtKB-KW"/>
</dbReference>
<dbReference type="InterPro" id="IPR008915">
    <property type="entry name" value="Peptidase_M50"/>
</dbReference>
<reference evidence="12 13" key="1">
    <citation type="submission" date="2020-08" db="EMBL/GenBank/DDBJ databases">
        <title>Genomic Encyclopedia of Type Strains, Phase IV (KMG-V): Genome sequencing to study the core and pangenomes of soil and plant-associated prokaryotes.</title>
        <authorList>
            <person name="Whitman W."/>
        </authorList>
    </citation>
    <scope>NUCLEOTIDE SEQUENCE [LARGE SCALE GENOMIC DNA]</scope>
    <source>
        <strain evidence="12 13">M8UP14</strain>
    </source>
</reference>
<feature type="transmembrane region" description="Helical" evidence="10">
    <location>
        <begin position="20"/>
        <end position="45"/>
    </location>
</feature>
<evidence type="ECO:0000256" key="8">
    <source>
        <dbReference type="ARBA" id="ARBA00022989"/>
    </source>
</evidence>